<accession>A0A0F9PQ99</accession>
<proteinExistence type="predicted"/>
<dbReference type="AlphaFoldDB" id="A0A0F9PQ99"/>
<evidence type="ECO:0000313" key="1">
    <source>
        <dbReference type="EMBL" id="KKN33950.1"/>
    </source>
</evidence>
<comment type="caution">
    <text evidence="1">The sequence shown here is derived from an EMBL/GenBank/DDBJ whole genome shotgun (WGS) entry which is preliminary data.</text>
</comment>
<dbReference type="EMBL" id="LAZR01002138">
    <property type="protein sequence ID" value="KKN33950.1"/>
    <property type="molecule type" value="Genomic_DNA"/>
</dbReference>
<organism evidence="1">
    <name type="scientific">marine sediment metagenome</name>
    <dbReference type="NCBI Taxonomy" id="412755"/>
    <lineage>
        <taxon>unclassified sequences</taxon>
        <taxon>metagenomes</taxon>
        <taxon>ecological metagenomes</taxon>
    </lineage>
</organism>
<reference evidence="1" key="1">
    <citation type="journal article" date="2015" name="Nature">
        <title>Complex archaea that bridge the gap between prokaryotes and eukaryotes.</title>
        <authorList>
            <person name="Spang A."/>
            <person name="Saw J.H."/>
            <person name="Jorgensen S.L."/>
            <person name="Zaremba-Niedzwiedzka K."/>
            <person name="Martijn J."/>
            <person name="Lind A.E."/>
            <person name="van Eijk R."/>
            <person name="Schleper C."/>
            <person name="Guy L."/>
            <person name="Ettema T.J."/>
        </authorList>
    </citation>
    <scope>NUCLEOTIDE SEQUENCE</scope>
</reference>
<name>A0A0F9PQ99_9ZZZZ</name>
<protein>
    <submittedName>
        <fullName evidence="1">Uncharacterized protein</fullName>
    </submittedName>
</protein>
<sequence>MTRASIQFSIAQGEITNDSDAQTLDLVSFSVAGVGYTIIMGVLPTLDRWCREWGGHPLARKARDGFGYVIIQIGDSQPTDEIVH</sequence>
<gene>
    <name evidence="1" type="ORF">LCGC14_0798680</name>
</gene>